<comment type="caution">
    <text evidence="1">The sequence shown here is derived from an EMBL/GenBank/DDBJ whole genome shotgun (WGS) entry which is preliminary data.</text>
</comment>
<reference evidence="1 2" key="1">
    <citation type="submission" date="2015-04" db="EMBL/GenBank/DDBJ databases">
        <title>Lasius niger genome sequencing.</title>
        <authorList>
            <person name="Konorov E.A."/>
            <person name="Nikitin M.A."/>
            <person name="Kirill M.V."/>
            <person name="Chang P."/>
        </authorList>
    </citation>
    <scope>NUCLEOTIDE SEQUENCE [LARGE SCALE GENOMIC DNA]</scope>
    <source>
        <tissue evidence="1">Whole</tissue>
    </source>
</reference>
<dbReference type="OrthoDB" id="7554612at2759"/>
<proteinExistence type="predicted"/>
<gene>
    <name evidence="1" type="ORF">RF55_10322</name>
</gene>
<accession>A0A0J7KIC7</accession>
<protein>
    <submittedName>
        <fullName evidence="1">Gag-pol polyprotein</fullName>
    </submittedName>
</protein>
<evidence type="ECO:0000313" key="1">
    <source>
        <dbReference type="EMBL" id="KMQ89976.1"/>
    </source>
</evidence>
<dbReference type="PaxDb" id="67767-A0A0J7KIC7"/>
<sequence>MITGNGENFSYADALRKARCSVSLDKLEITKTIIRKAANGSLLIEVLGPGSAEKAIKLRDELHEVLKDEAKVTRPVTKGEVRLIGLHDATSPDEVISAVADHGKCPQDDIKIGPIHPMRNGLFTVWVQCPLGAAIRTANFGRISVG</sequence>
<dbReference type="AlphaFoldDB" id="A0A0J7KIC7"/>
<keyword evidence="2" id="KW-1185">Reference proteome</keyword>
<organism evidence="1 2">
    <name type="scientific">Lasius niger</name>
    <name type="common">Black garden ant</name>
    <dbReference type="NCBI Taxonomy" id="67767"/>
    <lineage>
        <taxon>Eukaryota</taxon>
        <taxon>Metazoa</taxon>
        <taxon>Ecdysozoa</taxon>
        <taxon>Arthropoda</taxon>
        <taxon>Hexapoda</taxon>
        <taxon>Insecta</taxon>
        <taxon>Pterygota</taxon>
        <taxon>Neoptera</taxon>
        <taxon>Endopterygota</taxon>
        <taxon>Hymenoptera</taxon>
        <taxon>Apocrita</taxon>
        <taxon>Aculeata</taxon>
        <taxon>Formicoidea</taxon>
        <taxon>Formicidae</taxon>
        <taxon>Formicinae</taxon>
        <taxon>Lasius</taxon>
        <taxon>Lasius</taxon>
    </lineage>
</organism>
<evidence type="ECO:0000313" key="2">
    <source>
        <dbReference type="Proteomes" id="UP000036403"/>
    </source>
</evidence>
<dbReference type="Proteomes" id="UP000036403">
    <property type="component" value="Unassembled WGS sequence"/>
</dbReference>
<name>A0A0J7KIC7_LASNI</name>
<dbReference type="EMBL" id="LBMM01007162">
    <property type="protein sequence ID" value="KMQ89976.1"/>
    <property type="molecule type" value="Genomic_DNA"/>
</dbReference>